<reference evidence="1" key="1">
    <citation type="submission" date="2021-05" db="EMBL/GenBank/DDBJ databases">
        <authorList>
            <person name="Pan Q."/>
            <person name="Jouanno E."/>
            <person name="Zahm M."/>
            <person name="Klopp C."/>
            <person name="Cabau C."/>
            <person name="Louis A."/>
            <person name="Berthelot C."/>
            <person name="Parey E."/>
            <person name="Roest Crollius H."/>
            <person name="Montfort J."/>
            <person name="Robinson-Rechavi M."/>
            <person name="Bouchez O."/>
            <person name="Lampietro C."/>
            <person name="Lopez Roques C."/>
            <person name="Donnadieu C."/>
            <person name="Postlethwait J."/>
            <person name="Bobe J."/>
            <person name="Dillon D."/>
            <person name="Chandos A."/>
            <person name="von Hippel F."/>
            <person name="Guiguen Y."/>
        </authorList>
    </citation>
    <scope>NUCLEOTIDE SEQUENCE</scope>
    <source>
        <strain evidence="1">YG-Jan2019</strain>
    </source>
</reference>
<gene>
    <name evidence="1" type="ORF">DPEC_G00193260</name>
</gene>
<accession>A0ACC2G724</accession>
<protein>
    <submittedName>
        <fullName evidence="1">Uncharacterized protein</fullName>
    </submittedName>
</protein>
<comment type="caution">
    <text evidence="1">The sequence shown here is derived from an EMBL/GenBank/DDBJ whole genome shotgun (WGS) entry which is preliminary data.</text>
</comment>
<keyword evidence="2" id="KW-1185">Reference proteome</keyword>
<evidence type="ECO:0000313" key="2">
    <source>
        <dbReference type="Proteomes" id="UP001157502"/>
    </source>
</evidence>
<sequence length="111" mass="12181">MLLRCPVTPKNPMTPTTSHPLEPRNSGTGRGHVWVLGFRVLTSPVDSGTPTSQHGNHLKTNERWRKERGGPLLSAQSWPGLLRGGFSQIEEDGLTCNVYLSALTMGLFPVF</sequence>
<organism evidence="1 2">
    <name type="scientific">Dallia pectoralis</name>
    <name type="common">Alaska blackfish</name>
    <dbReference type="NCBI Taxonomy" id="75939"/>
    <lineage>
        <taxon>Eukaryota</taxon>
        <taxon>Metazoa</taxon>
        <taxon>Chordata</taxon>
        <taxon>Craniata</taxon>
        <taxon>Vertebrata</taxon>
        <taxon>Euteleostomi</taxon>
        <taxon>Actinopterygii</taxon>
        <taxon>Neopterygii</taxon>
        <taxon>Teleostei</taxon>
        <taxon>Protacanthopterygii</taxon>
        <taxon>Esociformes</taxon>
        <taxon>Umbridae</taxon>
        <taxon>Dallia</taxon>
    </lineage>
</organism>
<evidence type="ECO:0000313" key="1">
    <source>
        <dbReference type="EMBL" id="KAJ7999330.1"/>
    </source>
</evidence>
<proteinExistence type="predicted"/>
<dbReference type="EMBL" id="CM055743">
    <property type="protein sequence ID" value="KAJ7999330.1"/>
    <property type="molecule type" value="Genomic_DNA"/>
</dbReference>
<dbReference type="Proteomes" id="UP001157502">
    <property type="component" value="Chromosome 16"/>
</dbReference>
<name>A0ACC2G724_DALPE</name>